<feature type="region of interest" description="Disordered" evidence="1">
    <location>
        <begin position="717"/>
        <end position="736"/>
    </location>
</feature>
<dbReference type="AlphaFoldDB" id="A0A9P6WL70"/>
<comment type="caution">
    <text evidence="2">The sequence shown here is derived from an EMBL/GenBank/DDBJ whole genome shotgun (WGS) entry which is preliminary data.</text>
</comment>
<reference evidence="2" key="1">
    <citation type="submission" date="2020-11" db="EMBL/GenBank/DDBJ databases">
        <title>Kefir isolates.</title>
        <authorList>
            <person name="Marcisauskas S."/>
            <person name="Kim Y."/>
            <person name="Blasche S."/>
        </authorList>
    </citation>
    <scope>NUCLEOTIDE SEQUENCE</scope>
    <source>
        <strain evidence="2">Olga-1</strain>
    </source>
</reference>
<proteinExistence type="predicted"/>
<evidence type="ECO:0000313" key="2">
    <source>
        <dbReference type="EMBL" id="KAG0688132.1"/>
    </source>
</evidence>
<feature type="region of interest" description="Disordered" evidence="1">
    <location>
        <begin position="583"/>
        <end position="604"/>
    </location>
</feature>
<dbReference type="Proteomes" id="UP000697127">
    <property type="component" value="Unassembled WGS sequence"/>
</dbReference>
<dbReference type="InterPro" id="IPR014848">
    <property type="entry name" value="Rgp1"/>
</dbReference>
<sequence>MFPHIDIGTQLKNPFNLAQQNSSEKVKVHTEYRQQETSDPKDTSSTENGWFGSRLSTQLSNATRSLFLKDLNSVAEEDDDESTQLKKSKEENQKITLFLGYAQILGHYLINDTIIDYSIFKDLEKSTIIEGKYAGISGLDAHFQDADGTPGLFSGLSTLYNTEMNASVNSKMVDDMKFIPFYSTNQNIVFSELIFDPDQWTESAKSNDTVKSFYINCQLPKDLPPTYSTEAVQINYNFILGYQMMEGNNIVSKTVFAPLKIQPFIDNCGRQPVYNLGKAKLNNIMENLIIEDVSNHPYLVKHDAIDHNTSESILVNGEQVPYQSTRRISFFNLKKKMGKNQTLTSSIQERRRSSLVNGSTKLDNDDQHLNNFLNILDTLDKTDVNGIIKVQEEFESMMNETKSFKFNVRENLMQILADYKYAQRQKLTKKDYDEQLEYDYILPKEQQTKYILKQDHGILSTLTLNKGIFKLGDLINLNISFEGCRYETKGIEIQLLKHQVFHREEYLKKGTYDEVSSRLDKDTLEIILFEKVISTFNMTSLNTDILIPLEAEPQFKTNFFHSKYCLQIRFILIDTIEKSKKKESDNTELIPPASEEASIPETEDVTTQYGKKILKSEVTIPSTMTRILKIRSGSPSKIMPAITNENDGSDQLKKLDKQVAEIKKRQKYENLSLSPKCRHSKPINTLLNPISNQNDASKVQVLDEVNINNQTIDYGYSTISSSSSSESHSKLNNKKSINMIPIKSTISSSYSNSPPNSSSNEQVIKRVKYLSHEELLVQDTQVINSALTSSTSLSPPSSRNYVNTRPKKADSINMFDSIPSTIIIENDNSIQVPDSSSFDNEKLDTTIKDNTGNDECDSANTTFNNHLFSSSPIKSTPRQKKQVAFSSDIESSPLTSSPIKMSFGPRSILKFTNHHLKNQSFSLESILKKDLSSNESWLPGLIIQIPDGYPEISKFVSSCVTGLSNRQFKRHYEVFATLNDLIKKNPRIINNKVIFTKEIIKNITISVRNDLNDLGSELKKGSNAFKLRTSSQ</sequence>
<organism evidence="2 3">
    <name type="scientific">Pichia californica</name>
    <dbReference type="NCBI Taxonomy" id="460514"/>
    <lineage>
        <taxon>Eukaryota</taxon>
        <taxon>Fungi</taxon>
        <taxon>Dikarya</taxon>
        <taxon>Ascomycota</taxon>
        <taxon>Saccharomycotina</taxon>
        <taxon>Pichiomycetes</taxon>
        <taxon>Pichiales</taxon>
        <taxon>Pichiaceae</taxon>
        <taxon>Pichia</taxon>
    </lineage>
</organism>
<feature type="region of interest" description="Disordered" evidence="1">
    <location>
        <begin position="18"/>
        <end position="50"/>
    </location>
</feature>
<evidence type="ECO:0000256" key="1">
    <source>
        <dbReference type="SAM" id="MobiDB-lite"/>
    </source>
</evidence>
<feature type="compositionally biased region" description="Basic and acidic residues" evidence="1">
    <location>
        <begin position="24"/>
        <end position="44"/>
    </location>
</feature>
<feature type="compositionally biased region" description="Low complexity" evidence="1">
    <location>
        <begin position="717"/>
        <end position="726"/>
    </location>
</feature>
<dbReference type="PANTHER" id="PTHR12507">
    <property type="entry name" value="REDUCED GROWTH PHENOTYPE 1 RGP1, YEAST -RELATED"/>
    <property type="match status" value="1"/>
</dbReference>
<accession>A0A9P6WL70</accession>
<evidence type="ECO:0000313" key="3">
    <source>
        <dbReference type="Proteomes" id="UP000697127"/>
    </source>
</evidence>
<protein>
    <submittedName>
        <fullName evidence="2">Uncharacterized protein</fullName>
    </submittedName>
</protein>
<dbReference type="Pfam" id="PF08737">
    <property type="entry name" value="Rgp1"/>
    <property type="match status" value="1"/>
</dbReference>
<feature type="non-terminal residue" evidence="2">
    <location>
        <position position="1032"/>
    </location>
</feature>
<gene>
    <name evidence="2" type="ORF">C6P40_001388</name>
</gene>
<feature type="region of interest" description="Disordered" evidence="1">
    <location>
        <begin position="868"/>
        <end position="897"/>
    </location>
</feature>
<dbReference type="EMBL" id="PUHW01000180">
    <property type="protein sequence ID" value="KAG0688132.1"/>
    <property type="molecule type" value="Genomic_DNA"/>
</dbReference>
<keyword evidence="3" id="KW-1185">Reference proteome</keyword>
<name>A0A9P6WL70_9ASCO</name>
<feature type="compositionally biased region" description="Polar residues" evidence="1">
    <location>
        <begin position="884"/>
        <end position="897"/>
    </location>
</feature>